<evidence type="ECO:0000313" key="2">
    <source>
        <dbReference type="Proteomes" id="UP000231644"/>
    </source>
</evidence>
<proteinExistence type="predicted"/>
<evidence type="ECO:0008006" key="3">
    <source>
        <dbReference type="Google" id="ProtNLM"/>
    </source>
</evidence>
<dbReference type="RefSeq" id="WP_093450627.1">
    <property type="nucleotide sequence ID" value="NZ_FNZG01000002.1"/>
</dbReference>
<dbReference type="STRING" id="517719.SAMN05421762_0780"/>
<keyword evidence="2" id="KW-1185">Reference proteome</keyword>
<accession>A0A1I1ISZ7</accession>
<dbReference type="EMBL" id="FOLX01000001">
    <property type="protein sequence ID" value="SFC39364.1"/>
    <property type="molecule type" value="Genomic_DNA"/>
</dbReference>
<reference evidence="1 2" key="1">
    <citation type="submission" date="2016-10" db="EMBL/GenBank/DDBJ databases">
        <authorList>
            <person name="de Groot N.N."/>
        </authorList>
    </citation>
    <scope>NUCLEOTIDE SEQUENCE [LARGE SCALE GENOMIC DNA]</scope>
    <source>
        <strain evidence="1 2">DSM 29619</strain>
    </source>
</reference>
<dbReference type="Gene3D" id="2.40.128.140">
    <property type="entry name" value="Outer membrane protein"/>
    <property type="match status" value="1"/>
</dbReference>
<evidence type="ECO:0000313" key="1">
    <source>
        <dbReference type="EMBL" id="SFC39364.1"/>
    </source>
</evidence>
<protein>
    <recommendedName>
        <fullName evidence="3">Lipid A deacylase LpxR family protein</fullName>
    </recommendedName>
</protein>
<organism evidence="1 2">
    <name type="scientific">Pseudooceanicola nitratireducens</name>
    <dbReference type="NCBI Taxonomy" id="517719"/>
    <lineage>
        <taxon>Bacteria</taxon>
        <taxon>Pseudomonadati</taxon>
        <taxon>Pseudomonadota</taxon>
        <taxon>Alphaproteobacteria</taxon>
        <taxon>Rhodobacterales</taxon>
        <taxon>Paracoccaceae</taxon>
        <taxon>Pseudooceanicola</taxon>
    </lineage>
</organism>
<dbReference type="AlphaFoldDB" id="A0A1I1ISZ7"/>
<dbReference type="Proteomes" id="UP000231644">
    <property type="component" value="Unassembled WGS sequence"/>
</dbReference>
<name>A0A1I1ISZ7_9RHOB</name>
<dbReference type="InterPro" id="IPR037107">
    <property type="entry name" value="Put_OMP_sf"/>
</dbReference>
<sequence>MRQMSPNFGPISRLVSALAICLTVALIPAVTLAQGTRDKDAPRRIFGLPFLGHERLVVNDVFGDRYDRWRTGSVASSYIFGSEWTGALPTRPGALVEFRVLGEVIAPARLDLNWTGDRPYSQALSFGLHSHFARGGWDIAAGADAVITGPQVHLIDFQHWLHRVTRFDHTASALVRASQIPNGVHGSAVIEAGRSYTLADGARLRPFVELRGGVEDMVRVGFDFALGPAGEGELMVRDPVTGFRYRAVRRAPDGITFVAGADVAHVGQSLYLPAARNQITDARTRVRLGMHWQKDRWRGFYGLTWLGPEFKGQYEGQLIGGLRISYQY</sequence>
<dbReference type="OrthoDB" id="7721289at2"/>
<gene>
    <name evidence="1" type="ORF">SAMN05421762_0780</name>
</gene>